<keyword evidence="1" id="KW-1133">Transmembrane helix</keyword>
<keyword evidence="1" id="KW-0472">Membrane</keyword>
<gene>
    <name evidence="2" type="ORF">CLV78_1101</name>
</gene>
<reference evidence="2 3" key="1">
    <citation type="submission" date="2018-03" db="EMBL/GenBank/DDBJ databases">
        <title>Genomic Encyclopedia of Archaeal and Bacterial Type Strains, Phase II (KMG-II): from individual species to whole genera.</title>
        <authorList>
            <person name="Goeker M."/>
        </authorList>
    </citation>
    <scope>NUCLEOTIDE SEQUENCE [LARGE SCALE GENOMIC DNA]</scope>
    <source>
        <strain evidence="2 3">DSM 29328</strain>
    </source>
</reference>
<evidence type="ECO:0000313" key="2">
    <source>
        <dbReference type="EMBL" id="PRY21129.1"/>
    </source>
</evidence>
<feature type="transmembrane region" description="Helical" evidence="1">
    <location>
        <begin position="337"/>
        <end position="358"/>
    </location>
</feature>
<dbReference type="Proteomes" id="UP000239480">
    <property type="component" value="Unassembled WGS sequence"/>
</dbReference>
<keyword evidence="3" id="KW-1185">Reference proteome</keyword>
<dbReference type="OrthoDB" id="7561176at2"/>
<evidence type="ECO:0000256" key="1">
    <source>
        <dbReference type="SAM" id="Phobius"/>
    </source>
</evidence>
<accession>A0A2T0RIZ5</accession>
<proteinExistence type="predicted"/>
<evidence type="ECO:0000313" key="3">
    <source>
        <dbReference type="Proteomes" id="UP000239480"/>
    </source>
</evidence>
<comment type="caution">
    <text evidence="2">The sequence shown here is derived from an EMBL/GenBank/DDBJ whole genome shotgun (WGS) entry which is preliminary data.</text>
</comment>
<keyword evidence="1" id="KW-0812">Transmembrane</keyword>
<organism evidence="2 3">
    <name type="scientific">Aliiruegeria haliotis</name>
    <dbReference type="NCBI Taxonomy" id="1280846"/>
    <lineage>
        <taxon>Bacteria</taxon>
        <taxon>Pseudomonadati</taxon>
        <taxon>Pseudomonadota</taxon>
        <taxon>Alphaproteobacteria</taxon>
        <taxon>Rhodobacterales</taxon>
        <taxon>Roseobacteraceae</taxon>
        <taxon>Aliiruegeria</taxon>
    </lineage>
</organism>
<name>A0A2T0RIZ5_9RHOB</name>
<feature type="transmembrane region" description="Helical" evidence="1">
    <location>
        <begin position="284"/>
        <end position="305"/>
    </location>
</feature>
<protein>
    <submittedName>
        <fullName evidence="2">Uncharacterized protein YifE (UPF0438 family)</fullName>
    </submittedName>
</protein>
<dbReference type="EMBL" id="PVTD01000010">
    <property type="protein sequence ID" value="PRY21129.1"/>
    <property type="molecule type" value="Genomic_DNA"/>
</dbReference>
<sequence length="397" mass="42729">MDTSDRELIKKHLKFYQDLHFGARSPTTDAQKHFQKVCVGMSLPVTEHERAYMRYLEVIAQATGADEVVHPPRQSVSPLNLAMSFQDSGDVCRNSGFDWFGNVGGKVRDSTASAKAAALKSSAYAMAILADRDLAREIGNWTGDAFNNLSNVYTKAMDAKFLEENLEAVTHRITDEGHSFLGSLEKVRAALPDDTFTQEFVGWFRAYTSDMSSVAGMPLFSIGQDTLANLVDVAERVGISRDWLLDSATFSLEEFVTSALPGLAVLLNWDEADKAAFLKMLGGLAVYSAVAANPISAAVLLVGLARAHQNMKLSGADRQQRFGQFCGGGVRGGLVTLMSMIVGGPVWIGLVAGVLLAMMAQRELEGTKIDFAQLARLARNILGASLKGAGLIAAAKG</sequence>
<dbReference type="AlphaFoldDB" id="A0A2T0RIZ5"/>